<reference evidence="2 3" key="1">
    <citation type="submission" date="2020-04" db="EMBL/GenBank/DDBJ databases">
        <authorList>
            <person name="De Canck E."/>
        </authorList>
    </citation>
    <scope>NUCLEOTIDE SEQUENCE [LARGE SCALE GENOMIC DNA]</scope>
    <source>
        <strain evidence="2 3">LMG 28688</strain>
    </source>
</reference>
<organism evidence="2 3">
    <name type="scientific">Paraburkholderia caffeinitolerans</name>
    <dbReference type="NCBI Taxonomy" id="1723730"/>
    <lineage>
        <taxon>Bacteria</taxon>
        <taxon>Pseudomonadati</taxon>
        <taxon>Pseudomonadota</taxon>
        <taxon>Betaproteobacteria</taxon>
        <taxon>Burkholderiales</taxon>
        <taxon>Burkholderiaceae</taxon>
        <taxon>Paraburkholderia</taxon>
    </lineage>
</organism>
<dbReference type="Gene3D" id="1.10.3210.10">
    <property type="entry name" value="Hypothetical protein af1432"/>
    <property type="match status" value="1"/>
</dbReference>
<dbReference type="SUPFAM" id="SSF109604">
    <property type="entry name" value="HD-domain/PDEase-like"/>
    <property type="match status" value="1"/>
</dbReference>
<dbReference type="Proteomes" id="UP000494119">
    <property type="component" value="Unassembled WGS sequence"/>
</dbReference>
<evidence type="ECO:0000259" key="1">
    <source>
        <dbReference type="Pfam" id="PF19276"/>
    </source>
</evidence>
<dbReference type="EMBL" id="CADIKL010000046">
    <property type="protein sequence ID" value="CAB3805449.1"/>
    <property type="molecule type" value="Genomic_DNA"/>
</dbReference>
<dbReference type="AlphaFoldDB" id="A0A6J5GR34"/>
<sequence>MPCGACGAWIAPTHVRRSLAFRLRYYLTERVYYHHTKVAAGAMISKAVEIAVAHGALVESDLLELNDWTLLERLGRSERHCQCFHTRPAD</sequence>
<accession>A0A6J5GR34</accession>
<name>A0A6J5GR34_9BURK</name>
<evidence type="ECO:0000313" key="3">
    <source>
        <dbReference type="Proteomes" id="UP000494119"/>
    </source>
</evidence>
<feature type="domain" description="HD-associated" evidence="1">
    <location>
        <begin position="24"/>
        <end position="83"/>
    </location>
</feature>
<keyword evidence="3" id="KW-1185">Reference proteome</keyword>
<protein>
    <recommendedName>
        <fullName evidence="1">HD-associated domain-containing protein</fullName>
    </recommendedName>
</protein>
<dbReference type="InterPro" id="IPR045509">
    <property type="entry name" value="HD_assoc_2"/>
</dbReference>
<dbReference type="Pfam" id="PF19276">
    <property type="entry name" value="HD_assoc_2"/>
    <property type="match status" value="1"/>
</dbReference>
<proteinExistence type="predicted"/>
<evidence type="ECO:0000313" key="2">
    <source>
        <dbReference type="EMBL" id="CAB3805449.1"/>
    </source>
</evidence>
<gene>
    <name evidence="2" type="ORF">LMG28688_06179</name>
</gene>